<keyword evidence="5" id="KW-1185">Reference proteome</keyword>
<evidence type="ECO:0000256" key="2">
    <source>
        <dbReference type="ARBA" id="ARBA00022741"/>
    </source>
</evidence>
<evidence type="ECO:0008006" key="6">
    <source>
        <dbReference type="Google" id="ProtNLM"/>
    </source>
</evidence>
<organism evidence="4 5">
    <name type="scientific">Prorocentrum cordatum</name>
    <dbReference type="NCBI Taxonomy" id="2364126"/>
    <lineage>
        <taxon>Eukaryota</taxon>
        <taxon>Sar</taxon>
        <taxon>Alveolata</taxon>
        <taxon>Dinophyceae</taxon>
        <taxon>Prorocentrales</taxon>
        <taxon>Prorocentraceae</taxon>
        <taxon>Prorocentrum</taxon>
    </lineage>
</organism>
<sequence length="282" mass="31081">MVDPCSREGPLDRRLDERPWVVKRCDAGLSQGVALLSGRELLAASERWASGREAKSPWTVAQEYLERPYMGFGGSKFHLRVYVLVTRWAPSPSVLVFDEGLVFRSRDPYQHDNLSEGRDIHPAPPRNNVEAFSHATLWASLDAKSAARQAKAAIVQRPGSAEVRGRMAAAIRAIFGEALAESFGDPGETDPSRVGFACFDLFGLDVMFDEELRPFVLEVNHGPNLQVDDRGEESEGLLGRVKAPLVAQLAAWAALRARRALEGAAGERRTEDEALLSFTRVL</sequence>
<dbReference type="Proteomes" id="UP001189429">
    <property type="component" value="Unassembled WGS sequence"/>
</dbReference>
<dbReference type="PROSITE" id="PS51221">
    <property type="entry name" value="TTL"/>
    <property type="match status" value="1"/>
</dbReference>
<evidence type="ECO:0000313" key="4">
    <source>
        <dbReference type="EMBL" id="CAK0866352.1"/>
    </source>
</evidence>
<evidence type="ECO:0000256" key="1">
    <source>
        <dbReference type="ARBA" id="ARBA00022598"/>
    </source>
</evidence>
<gene>
    <name evidence="4" type="ORF">PCOR1329_LOCUS53552</name>
</gene>
<dbReference type="Pfam" id="PF03133">
    <property type="entry name" value="TTL"/>
    <property type="match status" value="2"/>
</dbReference>
<keyword evidence="2" id="KW-0547">Nucleotide-binding</keyword>
<keyword evidence="3" id="KW-0067">ATP-binding</keyword>
<reference evidence="4" key="1">
    <citation type="submission" date="2023-10" db="EMBL/GenBank/DDBJ databases">
        <authorList>
            <person name="Chen Y."/>
            <person name="Shah S."/>
            <person name="Dougan E. K."/>
            <person name="Thang M."/>
            <person name="Chan C."/>
        </authorList>
    </citation>
    <scope>NUCLEOTIDE SEQUENCE [LARGE SCALE GENOMIC DNA]</scope>
</reference>
<dbReference type="EMBL" id="CAUYUJ010016527">
    <property type="protein sequence ID" value="CAK0866352.1"/>
    <property type="molecule type" value="Genomic_DNA"/>
</dbReference>
<dbReference type="SUPFAM" id="SSF56059">
    <property type="entry name" value="Glutathione synthetase ATP-binding domain-like"/>
    <property type="match status" value="1"/>
</dbReference>
<evidence type="ECO:0000256" key="3">
    <source>
        <dbReference type="ARBA" id="ARBA00022840"/>
    </source>
</evidence>
<keyword evidence="1" id="KW-0436">Ligase</keyword>
<dbReference type="PANTHER" id="PTHR12241">
    <property type="entry name" value="TUBULIN POLYGLUTAMYLASE"/>
    <property type="match status" value="1"/>
</dbReference>
<evidence type="ECO:0000313" key="5">
    <source>
        <dbReference type="Proteomes" id="UP001189429"/>
    </source>
</evidence>
<comment type="caution">
    <text evidence="4">The sequence shown here is derived from an EMBL/GenBank/DDBJ whole genome shotgun (WGS) entry which is preliminary data.</text>
</comment>
<name>A0ABN9V4Y1_9DINO</name>
<proteinExistence type="predicted"/>
<dbReference type="Gene3D" id="3.30.470.20">
    <property type="entry name" value="ATP-grasp fold, B domain"/>
    <property type="match status" value="1"/>
</dbReference>
<dbReference type="InterPro" id="IPR004344">
    <property type="entry name" value="TTL/TTLL_fam"/>
</dbReference>
<protein>
    <recommendedName>
        <fullName evidence="6">Tubulin--tyrosine ligase-like protein 9</fullName>
    </recommendedName>
</protein>
<accession>A0ABN9V4Y1</accession>